<proteinExistence type="predicted"/>
<reference evidence="1" key="1">
    <citation type="journal article" date="2021" name="Proc. Natl. Acad. Sci. U.S.A.">
        <title>A Catalog of Tens of Thousands of Viruses from Human Metagenomes Reveals Hidden Associations with Chronic Diseases.</title>
        <authorList>
            <person name="Tisza M.J."/>
            <person name="Buck C.B."/>
        </authorList>
    </citation>
    <scope>NUCLEOTIDE SEQUENCE</scope>
    <source>
        <strain evidence="1">CtT1Q6</strain>
    </source>
</reference>
<dbReference type="InterPro" id="IPR026365">
    <property type="entry name" value="BcepMu_gp16"/>
</dbReference>
<name>A0A8S5LFN1_9CAUD</name>
<evidence type="ECO:0008006" key="2">
    <source>
        <dbReference type="Google" id="ProtNLM"/>
    </source>
</evidence>
<organism evidence="1">
    <name type="scientific">Myoviridae sp. ctT1Q6</name>
    <dbReference type="NCBI Taxonomy" id="2823546"/>
    <lineage>
        <taxon>Viruses</taxon>
        <taxon>Duplodnaviria</taxon>
        <taxon>Heunggongvirae</taxon>
        <taxon>Uroviricota</taxon>
        <taxon>Caudoviricetes</taxon>
    </lineage>
</organism>
<dbReference type="EMBL" id="BK014708">
    <property type="protein sequence ID" value="DAD68738.1"/>
    <property type="molecule type" value="Genomic_DNA"/>
</dbReference>
<evidence type="ECO:0000313" key="1">
    <source>
        <dbReference type="EMBL" id="DAD68738.1"/>
    </source>
</evidence>
<sequence>MALTAEKLKEKFEKEGRTFADWARENGYKPREVYMVTNGLTKAKRGKGFEIAKKLGLK</sequence>
<dbReference type="NCBIfam" id="TIGR04111">
    <property type="entry name" value="BcepMu_gp16"/>
    <property type="match status" value="1"/>
</dbReference>
<accession>A0A8S5LFN1</accession>
<protein>
    <recommendedName>
        <fullName evidence="2">DNA-binding protein</fullName>
    </recommendedName>
</protein>